<feature type="transmembrane region" description="Helical" evidence="1">
    <location>
        <begin position="6"/>
        <end position="35"/>
    </location>
</feature>
<keyword evidence="1" id="KW-0472">Membrane</keyword>
<evidence type="ECO:0000256" key="1">
    <source>
        <dbReference type="SAM" id="Phobius"/>
    </source>
</evidence>
<dbReference type="EMBL" id="JAVLET010000008">
    <property type="protein sequence ID" value="KAL0468019.1"/>
    <property type="molecule type" value="Genomic_DNA"/>
</dbReference>
<keyword evidence="1" id="KW-0812">Transmembrane</keyword>
<accession>A0ABR3D5X4</accession>
<organism evidence="2 3">
    <name type="scientific">Neurospora intermedia</name>
    <dbReference type="NCBI Taxonomy" id="5142"/>
    <lineage>
        <taxon>Eukaryota</taxon>
        <taxon>Fungi</taxon>
        <taxon>Dikarya</taxon>
        <taxon>Ascomycota</taxon>
        <taxon>Pezizomycotina</taxon>
        <taxon>Sordariomycetes</taxon>
        <taxon>Sordariomycetidae</taxon>
        <taxon>Sordariales</taxon>
        <taxon>Sordariaceae</taxon>
        <taxon>Neurospora</taxon>
    </lineage>
</organism>
<evidence type="ECO:0000313" key="3">
    <source>
        <dbReference type="Proteomes" id="UP001451303"/>
    </source>
</evidence>
<keyword evidence="1" id="KW-1133">Transmembrane helix</keyword>
<proteinExistence type="predicted"/>
<protein>
    <submittedName>
        <fullName evidence="2">Uncharacterized protein</fullName>
    </submittedName>
</protein>
<name>A0ABR3D5X4_NEUIN</name>
<sequence>MPSNLTFILLVSYFTVLLLTIFARFPTAALVILVLHNSSSSAFRHLSLPPWPLSLKRLQQLIAFEYLSLLLVGNFFFLWLFSCFVESK</sequence>
<gene>
    <name evidence="2" type="ORF">QR685DRAFT_354567</name>
</gene>
<feature type="transmembrane region" description="Helical" evidence="1">
    <location>
        <begin position="61"/>
        <end position="81"/>
    </location>
</feature>
<comment type="caution">
    <text evidence="2">The sequence shown here is derived from an EMBL/GenBank/DDBJ whole genome shotgun (WGS) entry which is preliminary data.</text>
</comment>
<keyword evidence="3" id="KW-1185">Reference proteome</keyword>
<reference evidence="2 3" key="1">
    <citation type="submission" date="2023-09" db="EMBL/GenBank/DDBJ databases">
        <title>Multi-omics analysis of a traditional fermented food reveals byproduct-associated fungal strains for waste-to-food upcycling.</title>
        <authorList>
            <consortium name="Lawrence Berkeley National Laboratory"/>
            <person name="Rekdal V.M."/>
            <person name="Villalobos-Escobedo J.M."/>
            <person name="Rodriguez-Valeron N."/>
            <person name="Garcia M.O."/>
            <person name="Vasquez D.P."/>
            <person name="Damayanti I."/>
            <person name="Sorensen P.M."/>
            <person name="Baidoo E.E."/>
            <person name="De Carvalho A.C."/>
            <person name="Riley R."/>
            <person name="Lipzen A."/>
            <person name="He G."/>
            <person name="Yan M."/>
            <person name="Haridas S."/>
            <person name="Daum C."/>
            <person name="Yoshinaga Y."/>
            <person name="Ng V."/>
            <person name="Grigoriev I.V."/>
            <person name="Munk R."/>
            <person name="Nuraida L."/>
            <person name="Wijaya C.H."/>
            <person name="Morales P.-C."/>
            <person name="Keasling J.D."/>
        </authorList>
    </citation>
    <scope>NUCLEOTIDE SEQUENCE [LARGE SCALE GENOMIC DNA]</scope>
    <source>
        <strain evidence="2 3">FGSC 2613</strain>
    </source>
</reference>
<evidence type="ECO:0000313" key="2">
    <source>
        <dbReference type="EMBL" id="KAL0468019.1"/>
    </source>
</evidence>
<dbReference type="Proteomes" id="UP001451303">
    <property type="component" value="Unassembled WGS sequence"/>
</dbReference>